<dbReference type="CDD" id="cd13121">
    <property type="entry name" value="BF2867_like_C"/>
    <property type="match status" value="1"/>
</dbReference>
<reference evidence="3 4" key="1">
    <citation type="journal article" date="2021" name="Sci. Rep.">
        <title>The distribution of antibiotic resistance genes in chicken gut microbiota commensals.</title>
        <authorList>
            <person name="Juricova H."/>
            <person name="Matiasovicova J."/>
            <person name="Kubasova T."/>
            <person name="Cejkova D."/>
            <person name="Rychlik I."/>
        </authorList>
    </citation>
    <scope>NUCLEOTIDE SEQUENCE [LARGE SCALE GENOMIC DNA]</scope>
    <source>
        <strain evidence="3 4">An772</strain>
    </source>
</reference>
<dbReference type="RefSeq" id="WP_205095654.1">
    <property type="nucleotide sequence ID" value="NZ_JACLYZ010000019.1"/>
</dbReference>
<gene>
    <name evidence="3" type="ORF">H7U35_09380</name>
</gene>
<evidence type="ECO:0000313" key="3">
    <source>
        <dbReference type="EMBL" id="MBM6735429.1"/>
    </source>
</evidence>
<accession>A0ABS2E1G5</accession>
<evidence type="ECO:0000256" key="2">
    <source>
        <dbReference type="SAM" id="SignalP"/>
    </source>
</evidence>
<feature type="region of interest" description="Disordered" evidence="1">
    <location>
        <begin position="310"/>
        <end position="331"/>
    </location>
</feature>
<dbReference type="CDD" id="cd13120">
    <property type="entry name" value="BF2867_like_N"/>
    <property type="match status" value="1"/>
</dbReference>
<feature type="signal peptide" evidence="2">
    <location>
        <begin position="1"/>
        <end position="21"/>
    </location>
</feature>
<feature type="chain" id="PRO_5046580846" evidence="2">
    <location>
        <begin position="22"/>
        <end position="331"/>
    </location>
</feature>
<evidence type="ECO:0000256" key="1">
    <source>
        <dbReference type="SAM" id="MobiDB-lite"/>
    </source>
</evidence>
<dbReference type="Proteomes" id="UP000766986">
    <property type="component" value="Unassembled WGS sequence"/>
</dbReference>
<organism evidence="3 4">
    <name type="scientific">Mediterranea massiliensis</name>
    <dbReference type="NCBI Taxonomy" id="1841865"/>
    <lineage>
        <taxon>Bacteria</taxon>
        <taxon>Pseudomonadati</taxon>
        <taxon>Bacteroidota</taxon>
        <taxon>Bacteroidia</taxon>
        <taxon>Bacteroidales</taxon>
        <taxon>Bacteroidaceae</taxon>
        <taxon>Mediterranea</taxon>
    </lineage>
</organism>
<sequence length="331" mass="36239">MMNRKTTYLLLAGLLTLAACDNDDNGTTADPKAYPLVVTAQQFGYTEDSEGSTYTKGETLGVYMLEAGTDNIVPPYGNLRYYANRYEDEDYFLPGSNDSIPYFPATGEKRDVSAYYPKTVTLADSLVNIHLVEHYDYASQLLWARVSGLDKDNRKAVLNLRPALTLLSFNLKAGFGVSADDLKGALVILRGLPVSGYFNAVNGRVTYHEGITQDLVYQATTKAATRSLLTRADSDDDEEEDEPQVVLTVAAMVLPASTTEGFKMIVEVPKLEQTYEYDIPEGTGDFVGATEYPINIEINDEGMIVTVEPPSPIDNWTPGGTISGEGEEVTE</sequence>
<comment type="caution">
    <text evidence="3">The sequence shown here is derived from an EMBL/GenBank/DDBJ whole genome shotgun (WGS) entry which is preliminary data.</text>
</comment>
<proteinExistence type="predicted"/>
<dbReference type="Gene3D" id="2.60.40.2630">
    <property type="match status" value="1"/>
</dbReference>
<dbReference type="Pfam" id="PF13149">
    <property type="entry name" value="Mfa_like_1"/>
    <property type="match status" value="1"/>
</dbReference>
<dbReference type="InterPro" id="IPR025049">
    <property type="entry name" value="Mfa-like_1"/>
</dbReference>
<name>A0ABS2E1G5_9BACT</name>
<protein>
    <submittedName>
        <fullName evidence="3">Fimbrillin family protein</fullName>
    </submittedName>
</protein>
<keyword evidence="2" id="KW-0732">Signal</keyword>
<dbReference type="PROSITE" id="PS51257">
    <property type="entry name" value="PROKAR_LIPOPROTEIN"/>
    <property type="match status" value="1"/>
</dbReference>
<dbReference type="InterPro" id="IPR042278">
    <property type="entry name" value="Mfa-like_1_N"/>
</dbReference>
<dbReference type="Gene3D" id="2.60.40.2620">
    <property type="entry name" value="Fimbrillin-like"/>
    <property type="match status" value="1"/>
</dbReference>
<evidence type="ECO:0000313" key="4">
    <source>
        <dbReference type="Proteomes" id="UP000766986"/>
    </source>
</evidence>
<dbReference type="EMBL" id="JACLYZ010000019">
    <property type="protein sequence ID" value="MBM6735429.1"/>
    <property type="molecule type" value="Genomic_DNA"/>
</dbReference>
<keyword evidence="4" id="KW-1185">Reference proteome</keyword>